<reference evidence="1 2" key="2">
    <citation type="submission" date="2020-03" db="EMBL/GenBank/DDBJ databases">
        <authorList>
            <person name="Ichikawa N."/>
            <person name="Kimura A."/>
            <person name="Kitahashi Y."/>
            <person name="Uohara A."/>
        </authorList>
    </citation>
    <scope>NUCLEOTIDE SEQUENCE [LARGE SCALE GENOMIC DNA]</scope>
    <source>
        <strain evidence="1 2">NBRC 105367</strain>
    </source>
</reference>
<evidence type="ECO:0000313" key="2">
    <source>
        <dbReference type="Proteomes" id="UP000503011"/>
    </source>
</evidence>
<dbReference type="Gene3D" id="3.10.20.30">
    <property type="match status" value="1"/>
</dbReference>
<reference evidence="1 2" key="1">
    <citation type="submission" date="2020-03" db="EMBL/GenBank/DDBJ databases">
        <title>Whole genome shotgun sequence of Phytohabitans suffuscus NBRC 105367.</title>
        <authorList>
            <person name="Komaki H."/>
            <person name="Tamura T."/>
        </authorList>
    </citation>
    <scope>NUCLEOTIDE SEQUENCE [LARGE SCALE GENOMIC DNA]</scope>
    <source>
        <strain evidence="1 2">NBRC 105367</strain>
    </source>
</reference>
<name>A0A6F8YQT0_9ACTN</name>
<keyword evidence="2" id="KW-1185">Reference proteome</keyword>
<evidence type="ECO:0008006" key="3">
    <source>
        <dbReference type="Google" id="ProtNLM"/>
    </source>
</evidence>
<dbReference type="EMBL" id="AP022871">
    <property type="protein sequence ID" value="BCB88507.1"/>
    <property type="molecule type" value="Genomic_DNA"/>
</dbReference>
<dbReference type="Proteomes" id="UP000503011">
    <property type="component" value="Chromosome"/>
</dbReference>
<sequence>MVTIVVPSVWTADRRSYFTVQEGPLFEVLRRFVAQRPECRGRVFGADGEPLMFVNVSVDDRMVPRRERAGTVVPAGSTVILISPIAGG</sequence>
<dbReference type="KEGG" id="psuu:Psuf_058200"/>
<dbReference type="AlphaFoldDB" id="A0A6F8YQT0"/>
<dbReference type="CDD" id="cd17040">
    <property type="entry name" value="Ubl_MoaD_like"/>
    <property type="match status" value="1"/>
</dbReference>
<accession>A0A6F8YQT0</accession>
<protein>
    <recommendedName>
        <fullName evidence="3">Thiamine biosynthesis protein ThiS</fullName>
    </recommendedName>
</protein>
<organism evidence="1 2">
    <name type="scientific">Phytohabitans suffuscus</name>
    <dbReference type="NCBI Taxonomy" id="624315"/>
    <lineage>
        <taxon>Bacteria</taxon>
        <taxon>Bacillati</taxon>
        <taxon>Actinomycetota</taxon>
        <taxon>Actinomycetes</taxon>
        <taxon>Micromonosporales</taxon>
        <taxon>Micromonosporaceae</taxon>
    </lineage>
</organism>
<evidence type="ECO:0000313" key="1">
    <source>
        <dbReference type="EMBL" id="BCB88507.1"/>
    </source>
</evidence>
<dbReference type="Pfam" id="PF02597">
    <property type="entry name" value="ThiS"/>
    <property type="match status" value="1"/>
</dbReference>
<dbReference type="InterPro" id="IPR003749">
    <property type="entry name" value="ThiS/MoaD-like"/>
</dbReference>
<gene>
    <name evidence="1" type="ORF">Psuf_058200</name>
</gene>
<dbReference type="SUPFAM" id="SSF54285">
    <property type="entry name" value="MoaD/ThiS"/>
    <property type="match status" value="1"/>
</dbReference>
<dbReference type="InterPro" id="IPR016155">
    <property type="entry name" value="Mopterin_synth/thiamin_S_b"/>
</dbReference>
<dbReference type="InterPro" id="IPR012675">
    <property type="entry name" value="Beta-grasp_dom_sf"/>
</dbReference>
<proteinExistence type="predicted"/>
<dbReference type="RefSeq" id="WP_232075106.1">
    <property type="nucleotide sequence ID" value="NZ_AP022871.1"/>
</dbReference>